<dbReference type="GO" id="GO:0022625">
    <property type="term" value="C:cytosolic large ribosomal subunit"/>
    <property type="evidence" value="ECO:0007669"/>
    <property type="project" value="TreeGrafter"/>
</dbReference>
<organism evidence="7 8">
    <name type="scientific">Propionibacterium freudenreichii</name>
    <dbReference type="NCBI Taxonomy" id="1744"/>
    <lineage>
        <taxon>Bacteria</taxon>
        <taxon>Bacillati</taxon>
        <taxon>Actinomycetota</taxon>
        <taxon>Actinomycetes</taxon>
        <taxon>Propionibacteriales</taxon>
        <taxon>Propionibacteriaceae</taxon>
        <taxon>Propionibacterium</taxon>
    </lineage>
</organism>
<dbReference type="GO" id="GO:0003735">
    <property type="term" value="F:structural constituent of ribosome"/>
    <property type="evidence" value="ECO:0007669"/>
    <property type="project" value="InterPro"/>
</dbReference>
<evidence type="ECO:0000256" key="2">
    <source>
        <dbReference type="ARBA" id="ARBA00022980"/>
    </source>
</evidence>
<dbReference type="NCBIfam" id="TIGR00059">
    <property type="entry name" value="L17"/>
    <property type="match status" value="1"/>
</dbReference>
<comment type="similarity">
    <text evidence="1 4 5">Belongs to the bacterial ribosomal protein bL17 family.</text>
</comment>
<keyword evidence="2 4" id="KW-0689">Ribosomal protein</keyword>
<dbReference type="SUPFAM" id="SSF64263">
    <property type="entry name" value="Prokaryotic ribosomal protein L17"/>
    <property type="match status" value="1"/>
</dbReference>
<dbReference type="PANTHER" id="PTHR14413:SF16">
    <property type="entry name" value="LARGE RIBOSOMAL SUBUNIT PROTEIN BL17M"/>
    <property type="match status" value="1"/>
</dbReference>
<dbReference type="InterPro" id="IPR036373">
    <property type="entry name" value="Ribosomal_bL17_sf"/>
</dbReference>
<evidence type="ECO:0000256" key="5">
    <source>
        <dbReference type="RuleBase" id="RU000660"/>
    </source>
</evidence>
<evidence type="ECO:0000256" key="1">
    <source>
        <dbReference type="ARBA" id="ARBA00008777"/>
    </source>
</evidence>
<dbReference type="OMA" id="KGNADSM"/>
<accession>A0A0A8S6I7</accession>
<dbReference type="HAMAP" id="MF_01368">
    <property type="entry name" value="Ribosomal_bL17"/>
    <property type="match status" value="1"/>
</dbReference>
<dbReference type="Pfam" id="PF01196">
    <property type="entry name" value="Ribosomal_L17"/>
    <property type="match status" value="1"/>
</dbReference>
<reference evidence="7 8" key="1">
    <citation type="submission" date="2016-09" db="EMBL/GenBank/DDBJ databases">
        <authorList>
            <person name="Laine KS P."/>
        </authorList>
    </citation>
    <scope>NUCLEOTIDE SEQUENCE [LARGE SCALE GENOMIC DNA]</scope>
    <source>
        <strain evidence="7">PFRJS-23</strain>
    </source>
</reference>
<evidence type="ECO:0000256" key="4">
    <source>
        <dbReference type="HAMAP-Rule" id="MF_01368"/>
    </source>
</evidence>
<comment type="subunit">
    <text evidence="4">Part of the 50S ribosomal subunit. Contacts protein L32.</text>
</comment>
<dbReference type="InterPro" id="IPR000456">
    <property type="entry name" value="Ribosomal_bL17"/>
</dbReference>
<dbReference type="EMBL" id="LT618793">
    <property type="protein sequence ID" value="SCQ80488.1"/>
    <property type="molecule type" value="Genomic_DNA"/>
</dbReference>
<dbReference type="InterPro" id="IPR047859">
    <property type="entry name" value="Ribosomal_bL17_CS"/>
</dbReference>
<keyword evidence="3 4" id="KW-0687">Ribonucleoprotein</keyword>
<evidence type="ECO:0000256" key="6">
    <source>
        <dbReference type="SAM" id="MobiDB-lite"/>
    </source>
</evidence>
<dbReference type="PANTHER" id="PTHR14413">
    <property type="entry name" value="RIBOSOMAL PROTEIN L17"/>
    <property type="match status" value="1"/>
</dbReference>
<proteinExistence type="inferred from homology"/>
<name>A0A0A8S6I7_9ACTN</name>
<dbReference type="OrthoDB" id="9809073at2"/>
<dbReference type="RefSeq" id="WP_013160527.1">
    <property type="nucleotide sequence ID" value="NZ_CCYN01000002.1"/>
</dbReference>
<gene>
    <name evidence="4" type="primary">rplQ</name>
    <name evidence="7" type="ORF">PFR_JS23_1675</name>
</gene>
<dbReference type="PROSITE" id="PS01167">
    <property type="entry name" value="RIBOSOMAL_L17"/>
    <property type="match status" value="1"/>
</dbReference>
<sequence>MPKPTKGPRLGGSPSHQRIILANLATQLFEHGKITTTQTKARRVQPFAEQLITKAKRGDLHSRRLAAKTVKDKFVLHRLFDEIAPTMAEREGGYTRVTKIGNRKGDNAPMAVIELITEKPSVKAAPKAADKAADVKADIETKAEKKADKANEASSEKVEAVEEKAEEAKAKSAEVKEAKKAERTVQESVEKSDHE</sequence>
<evidence type="ECO:0000313" key="7">
    <source>
        <dbReference type="EMBL" id="SCQ80488.1"/>
    </source>
</evidence>
<dbReference type="FunFam" id="3.90.1030.10:FF:000001">
    <property type="entry name" value="50S ribosomal protein L17"/>
    <property type="match status" value="1"/>
</dbReference>
<evidence type="ECO:0000313" key="8">
    <source>
        <dbReference type="Proteomes" id="UP000250080"/>
    </source>
</evidence>
<dbReference type="AlphaFoldDB" id="A0A0A8S6I7"/>
<dbReference type="Gene3D" id="3.90.1030.10">
    <property type="entry name" value="Ribosomal protein L17"/>
    <property type="match status" value="1"/>
</dbReference>
<feature type="region of interest" description="Disordered" evidence="6">
    <location>
        <begin position="142"/>
        <end position="195"/>
    </location>
</feature>
<dbReference type="GeneID" id="61222689"/>
<protein>
    <recommendedName>
        <fullName evidence="4">Large ribosomal subunit protein bL17</fullName>
    </recommendedName>
</protein>
<dbReference type="Proteomes" id="UP000250080">
    <property type="component" value="Chromosome I"/>
</dbReference>
<evidence type="ECO:0000256" key="3">
    <source>
        <dbReference type="ARBA" id="ARBA00023274"/>
    </source>
</evidence>
<dbReference type="GO" id="GO:0006412">
    <property type="term" value="P:translation"/>
    <property type="evidence" value="ECO:0007669"/>
    <property type="project" value="UniProtKB-UniRule"/>
</dbReference>